<dbReference type="Gene3D" id="3.60.10.10">
    <property type="entry name" value="Endonuclease/exonuclease/phosphatase"/>
    <property type="match status" value="1"/>
</dbReference>
<dbReference type="EMBL" id="VIIS01001994">
    <property type="protein sequence ID" value="KAF0289873.1"/>
    <property type="molecule type" value="Genomic_DNA"/>
</dbReference>
<feature type="domain" description="Endonuclease/exonuclease/phosphatase" evidence="1">
    <location>
        <begin position="2"/>
        <end position="185"/>
    </location>
</feature>
<name>A0A6A4V865_AMPAM</name>
<gene>
    <name evidence="2" type="ORF">FJT64_011877</name>
</gene>
<sequence>MDEVNRMLQEQGFDILCISESWLTDPTQDRILVFPGYRIMRGDRPAGPAGGRRAAVRGGGVAIIYRDTLTATILPIPTAGSCESLWLCIGGGGHRSVTVGAVYRAPSVPVASAIGDLHDQLRAALGYGRPTFCLGDTNINLLRPDGPGVRQYGAALHELGLFQLVRVPTHLEPSESLIDHVITNVPDLDADVLPPADAVADHLTVTVRVPFRRGSRRPAPFTARSWRKVNWDAVCLDFLRADWSAVYSAADLDNKVGR</sequence>
<accession>A0A6A4V865</accession>
<comment type="caution">
    <text evidence="2">The sequence shown here is derived from an EMBL/GenBank/DDBJ whole genome shotgun (WGS) entry which is preliminary data.</text>
</comment>
<proteinExistence type="predicted"/>
<dbReference type="PANTHER" id="PTHR33776:SF3">
    <property type="entry name" value="PHD-TYPE DOMAIN-CONTAINING PROTEIN"/>
    <property type="match status" value="1"/>
</dbReference>
<dbReference type="AlphaFoldDB" id="A0A6A4V865"/>
<dbReference type="Proteomes" id="UP000440578">
    <property type="component" value="Unassembled WGS sequence"/>
</dbReference>
<keyword evidence="3" id="KW-1185">Reference proteome</keyword>
<reference evidence="2 3" key="1">
    <citation type="submission" date="2019-07" db="EMBL/GenBank/DDBJ databases">
        <title>Draft genome assembly of a fouling barnacle, Amphibalanus amphitrite (Darwin, 1854): The first reference genome for Thecostraca.</title>
        <authorList>
            <person name="Kim W."/>
        </authorList>
    </citation>
    <scope>NUCLEOTIDE SEQUENCE [LARGE SCALE GENOMIC DNA]</scope>
    <source>
        <strain evidence="2">SNU_AA5</strain>
        <tissue evidence="2">Soma without cirri and trophi</tissue>
    </source>
</reference>
<organism evidence="2 3">
    <name type="scientific">Amphibalanus amphitrite</name>
    <name type="common">Striped barnacle</name>
    <name type="synonym">Balanus amphitrite</name>
    <dbReference type="NCBI Taxonomy" id="1232801"/>
    <lineage>
        <taxon>Eukaryota</taxon>
        <taxon>Metazoa</taxon>
        <taxon>Ecdysozoa</taxon>
        <taxon>Arthropoda</taxon>
        <taxon>Crustacea</taxon>
        <taxon>Multicrustacea</taxon>
        <taxon>Cirripedia</taxon>
        <taxon>Thoracica</taxon>
        <taxon>Thoracicalcarea</taxon>
        <taxon>Balanomorpha</taxon>
        <taxon>Balanoidea</taxon>
        <taxon>Balanidae</taxon>
        <taxon>Amphibalaninae</taxon>
        <taxon>Amphibalanus</taxon>
    </lineage>
</organism>
<protein>
    <recommendedName>
        <fullName evidence="1">Endonuclease/exonuclease/phosphatase domain-containing protein</fullName>
    </recommendedName>
</protein>
<dbReference type="InterPro" id="IPR005135">
    <property type="entry name" value="Endo/exonuclease/phosphatase"/>
</dbReference>
<dbReference type="InterPro" id="IPR036691">
    <property type="entry name" value="Endo/exonu/phosph_ase_sf"/>
</dbReference>
<evidence type="ECO:0000313" key="2">
    <source>
        <dbReference type="EMBL" id="KAF0289873.1"/>
    </source>
</evidence>
<evidence type="ECO:0000259" key="1">
    <source>
        <dbReference type="Pfam" id="PF03372"/>
    </source>
</evidence>
<evidence type="ECO:0000313" key="3">
    <source>
        <dbReference type="Proteomes" id="UP000440578"/>
    </source>
</evidence>
<dbReference type="PANTHER" id="PTHR33776">
    <property type="entry name" value="ENDO/EXONUCLEASE/PHOSPHATASE DOMAIN-CONTAINING PROTEIN"/>
    <property type="match status" value="1"/>
</dbReference>
<dbReference type="Pfam" id="PF03372">
    <property type="entry name" value="Exo_endo_phos"/>
    <property type="match status" value="1"/>
</dbReference>
<dbReference type="GO" id="GO:0003824">
    <property type="term" value="F:catalytic activity"/>
    <property type="evidence" value="ECO:0007669"/>
    <property type="project" value="InterPro"/>
</dbReference>
<dbReference type="SUPFAM" id="SSF56219">
    <property type="entry name" value="DNase I-like"/>
    <property type="match status" value="1"/>
</dbReference>